<dbReference type="PANTHER" id="PTHR33169:SF14">
    <property type="entry name" value="TRANSCRIPTIONAL REGULATOR RV3488"/>
    <property type="match status" value="1"/>
</dbReference>
<dbReference type="InterPro" id="IPR036388">
    <property type="entry name" value="WH-like_DNA-bd_sf"/>
</dbReference>
<name>A0ABY8VJL9_9CORY</name>
<dbReference type="InterPro" id="IPR052509">
    <property type="entry name" value="Metal_resp_DNA-bind_regulator"/>
</dbReference>
<keyword evidence="3" id="KW-1185">Reference proteome</keyword>
<evidence type="ECO:0000259" key="1">
    <source>
        <dbReference type="Pfam" id="PF03551"/>
    </source>
</evidence>
<reference evidence="2 3" key="1">
    <citation type="submission" date="2023-05" db="EMBL/GenBank/DDBJ databases">
        <title>Corynebacterium suedekumii sp. nov. and Corynebacterium breve sp. nov. isolated from raw cow's milk.</title>
        <authorList>
            <person name="Baer M.K."/>
            <person name="Mehl L."/>
            <person name="Hellmuth R."/>
            <person name="Marke G."/>
            <person name="Lipski A."/>
        </authorList>
    </citation>
    <scope>NUCLEOTIDE SEQUENCE [LARGE SCALE GENOMIC DNA]</scope>
    <source>
        <strain evidence="2 3">R4</strain>
    </source>
</reference>
<dbReference type="EMBL" id="CP126969">
    <property type="protein sequence ID" value="WIM67775.1"/>
    <property type="molecule type" value="Genomic_DNA"/>
</dbReference>
<evidence type="ECO:0000313" key="3">
    <source>
        <dbReference type="Proteomes" id="UP001225598"/>
    </source>
</evidence>
<sequence>MAPKKPPTQLRKGAIELAILTLLDREELYGAELLERLSSYPGLAAPSGTVYPLLTRLTTKELVTSRWEESPKGPPRKYYSLTPQGRAMRDQLASDFQQITEDMLALLHPERRTP</sequence>
<organism evidence="2 3">
    <name type="scientific">Corynebacterium breve</name>
    <dbReference type="NCBI Taxonomy" id="3049799"/>
    <lineage>
        <taxon>Bacteria</taxon>
        <taxon>Bacillati</taxon>
        <taxon>Actinomycetota</taxon>
        <taxon>Actinomycetes</taxon>
        <taxon>Mycobacteriales</taxon>
        <taxon>Corynebacteriaceae</taxon>
        <taxon>Corynebacterium</taxon>
    </lineage>
</organism>
<proteinExistence type="predicted"/>
<dbReference type="SUPFAM" id="SSF46785">
    <property type="entry name" value="Winged helix' DNA-binding domain"/>
    <property type="match status" value="1"/>
</dbReference>
<evidence type="ECO:0000313" key="2">
    <source>
        <dbReference type="EMBL" id="WIM67775.1"/>
    </source>
</evidence>
<feature type="domain" description="Transcription regulator PadR N-terminal" evidence="1">
    <location>
        <begin position="19"/>
        <end position="88"/>
    </location>
</feature>
<accession>A0ABY8VJL9</accession>
<dbReference type="PANTHER" id="PTHR33169">
    <property type="entry name" value="PADR-FAMILY TRANSCRIPTIONAL REGULATOR"/>
    <property type="match status" value="1"/>
</dbReference>
<dbReference type="Gene3D" id="1.10.10.10">
    <property type="entry name" value="Winged helix-like DNA-binding domain superfamily/Winged helix DNA-binding domain"/>
    <property type="match status" value="1"/>
</dbReference>
<gene>
    <name evidence="2" type="ORF">QP027_12005</name>
</gene>
<dbReference type="InterPro" id="IPR036390">
    <property type="entry name" value="WH_DNA-bd_sf"/>
</dbReference>
<dbReference type="RefSeq" id="WP_284825100.1">
    <property type="nucleotide sequence ID" value="NZ_CP126969.1"/>
</dbReference>
<dbReference type="Pfam" id="PF03551">
    <property type="entry name" value="PadR"/>
    <property type="match status" value="1"/>
</dbReference>
<dbReference type="InterPro" id="IPR005149">
    <property type="entry name" value="Tscrpt_reg_PadR_N"/>
</dbReference>
<dbReference type="Proteomes" id="UP001225598">
    <property type="component" value="Chromosome"/>
</dbReference>
<protein>
    <submittedName>
        <fullName evidence="2">PadR family transcriptional regulator</fullName>
    </submittedName>
</protein>